<comment type="caution">
    <text evidence="2">The sequence shown here is derived from an EMBL/GenBank/DDBJ whole genome shotgun (WGS) entry which is preliminary data.</text>
</comment>
<feature type="region of interest" description="Disordered" evidence="1">
    <location>
        <begin position="16"/>
        <end position="41"/>
    </location>
</feature>
<feature type="compositionally biased region" description="Acidic residues" evidence="1">
    <location>
        <begin position="220"/>
        <end position="239"/>
    </location>
</feature>
<accession>A0AAV5GY52</accession>
<evidence type="ECO:0000313" key="3">
    <source>
        <dbReference type="Proteomes" id="UP001342314"/>
    </source>
</evidence>
<feature type="compositionally biased region" description="Gly residues" evidence="1">
    <location>
        <begin position="199"/>
        <end position="211"/>
    </location>
</feature>
<sequence length="333" mass="34413">MASAVLKYLCCCLPQPRHPQDDPERAPLLDPDILPQSTDEQRIERETLQRILEHATNRLLNIESLAAFLPSAAPATARPSSARSRSRSSSRPASPSSSPPPTTATTSKRRSRRPRTPSSTATTTSEAWRAPLASEDADAPLAPVRVVHLGHNWEELPALRSGPAASKGGGAERGKRPPSAHSMKTLPRRSRAPAALAGTGAGAEGAGGGAGPSPLSREAGEDDGEENGEHEEEGEDEDDSRFGTYASYRTAKSGGAGGTLKGGVRGLWGSEDAKDGDDDGMSEELSHAIASLEASIDDWSLPGGLGPFVAELGGGHAATGGGGGNAAAEGRRE</sequence>
<evidence type="ECO:0000313" key="2">
    <source>
        <dbReference type="EMBL" id="GJN93443.1"/>
    </source>
</evidence>
<name>A0AAV5GY52_9BASI</name>
<feature type="compositionally biased region" description="Low complexity" evidence="1">
    <location>
        <begin position="116"/>
        <end position="125"/>
    </location>
</feature>
<organism evidence="2 3">
    <name type="scientific">Rhodotorula paludigena</name>
    <dbReference type="NCBI Taxonomy" id="86838"/>
    <lineage>
        <taxon>Eukaryota</taxon>
        <taxon>Fungi</taxon>
        <taxon>Dikarya</taxon>
        <taxon>Basidiomycota</taxon>
        <taxon>Pucciniomycotina</taxon>
        <taxon>Microbotryomycetes</taxon>
        <taxon>Sporidiobolales</taxon>
        <taxon>Sporidiobolaceae</taxon>
        <taxon>Rhodotorula</taxon>
    </lineage>
</organism>
<dbReference type="AlphaFoldDB" id="A0AAV5GY52"/>
<feature type="compositionally biased region" description="Gly residues" evidence="1">
    <location>
        <begin position="254"/>
        <end position="266"/>
    </location>
</feature>
<feature type="region of interest" description="Disordered" evidence="1">
    <location>
        <begin position="72"/>
        <end position="133"/>
    </location>
</feature>
<feature type="region of interest" description="Disordered" evidence="1">
    <location>
        <begin position="158"/>
        <end position="282"/>
    </location>
</feature>
<gene>
    <name evidence="2" type="ORF">Rhopal_006499-T1</name>
</gene>
<proteinExistence type="predicted"/>
<keyword evidence="3" id="KW-1185">Reference proteome</keyword>
<feature type="compositionally biased region" description="Low complexity" evidence="1">
    <location>
        <begin position="72"/>
        <end position="96"/>
    </location>
</feature>
<feature type="compositionally biased region" description="Basic and acidic residues" evidence="1">
    <location>
        <begin position="18"/>
        <end position="27"/>
    </location>
</feature>
<dbReference type="Proteomes" id="UP001342314">
    <property type="component" value="Unassembled WGS sequence"/>
</dbReference>
<dbReference type="EMBL" id="BQKY01000014">
    <property type="protein sequence ID" value="GJN93443.1"/>
    <property type="molecule type" value="Genomic_DNA"/>
</dbReference>
<protein>
    <submittedName>
        <fullName evidence="2">Uncharacterized protein</fullName>
    </submittedName>
</protein>
<reference evidence="2 3" key="1">
    <citation type="submission" date="2021-12" db="EMBL/GenBank/DDBJ databases">
        <title>High titer production of polyol ester of fatty acids by Rhodotorula paludigena BS15 towards product separation-free biomass refinery.</title>
        <authorList>
            <person name="Mano J."/>
            <person name="Ono H."/>
            <person name="Tanaka T."/>
            <person name="Naito K."/>
            <person name="Sushida H."/>
            <person name="Ike M."/>
            <person name="Tokuyasu K."/>
            <person name="Kitaoka M."/>
        </authorList>
    </citation>
    <scope>NUCLEOTIDE SEQUENCE [LARGE SCALE GENOMIC DNA]</scope>
    <source>
        <strain evidence="2 3">BS15</strain>
    </source>
</reference>
<evidence type="ECO:0000256" key="1">
    <source>
        <dbReference type="SAM" id="MobiDB-lite"/>
    </source>
</evidence>